<sequence>GGKGTENGKFDIVDILFAYEEKIYVSDYADNSISIFDLKGNFLMKFIYKNVCDEHLYCHNIMIFILNRNILIYYENLWGEYFKIFDLDGVLLQDVNRHYITYQILLIFFNEDISDIINIF</sequence>
<accession>X0UEE6</accession>
<comment type="caution">
    <text evidence="1">The sequence shown here is derived from an EMBL/GenBank/DDBJ whole genome shotgun (WGS) entry which is preliminary data.</text>
</comment>
<organism evidence="1">
    <name type="scientific">marine sediment metagenome</name>
    <dbReference type="NCBI Taxonomy" id="412755"/>
    <lineage>
        <taxon>unclassified sequences</taxon>
        <taxon>metagenomes</taxon>
        <taxon>ecological metagenomes</taxon>
    </lineage>
</organism>
<evidence type="ECO:0000313" key="1">
    <source>
        <dbReference type="EMBL" id="GAG04134.1"/>
    </source>
</evidence>
<dbReference type="EMBL" id="BARS01028066">
    <property type="protein sequence ID" value="GAG04134.1"/>
    <property type="molecule type" value="Genomic_DNA"/>
</dbReference>
<gene>
    <name evidence="1" type="ORF">S01H1_44025</name>
</gene>
<dbReference type="SUPFAM" id="SSF101898">
    <property type="entry name" value="NHL repeat"/>
    <property type="match status" value="1"/>
</dbReference>
<protein>
    <recommendedName>
        <fullName evidence="2">6-bladed beta-propeller</fullName>
    </recommendedName>
</protein>
<name>X0UEE6_9ZZZZ</name>
<evidence type="ECO:0008006" key="2">
    <source>
        <dbReference type="Google" id="ProtNLM"/>
    </source>
</evidence>
<feature type="non-terminal residue" evidence="1">
    <location>
        <position position="1"/>
    </location>
</feature>
<dbReference type="Gene3D" id="2.120.10.30">
    <property type="entry name" value="TolB, C-terminal domain"/>
    <property type="match status" value="1"/>
</dbReference>
<reference evidence="1" key="1">
    <citation type="journal article" date="2014" name="Front. Microbiol.">
        <title>High frequency of phylogenetically diverse reductive dehalogenase-homologous genes in deep subseafloor sedimentary metagenomes.</title>
        <authorList>
            <person name="Kawai M."/>
            <person name="Futagami T."/>
            <person name="Toyoda A."/>
            <person name="Takaki Y."/>
            <person name="Nishi S."/>
            <person name="Hori S."/>
            <person name="Arai W."/>
            <person name="Tsubouchi T."/>
            <person name="Morono Y."/>
            <person name="Uchiyama I."/>
            <person name="Ito T."/>
            <person name="Fujiyama A."/>
            <person name="Inagaki F."/>
            <person name="Takami H."/>
        </authorList>
    </citation>
    <scope>NUCLEOTIDE SEQUENCE</scope>
    <source>
        <strain evidence="1">Expedition CK06-06</strain>
    </source>
</reference>
<dbReference type="AlphaFoldDB" id="X0UEE6"/>
<dbReference type="InterPro" id="IPR011042">
    <property type="entry name" value="6-blade_b-propeller_TolB-like"/>
</dbReference>
<proteinExistence type="predicted"/>